<feature type="binding site" evidence="10">
    <location>
        <position position="41"/>
    </location>
    <ligand>
        <name>Mn(2+)</name>
        <dbReference type="ChEBI" id="CHEBI:29035"/>
        <label>2</label>
    </ligand>
</feature>
<feature type="binding site" evidence="10">
    <location>
        <position position="10"/>
    </location>
    <ligand>
        <name>Mn(2+)</name>
        <dbReference type="ChEBI" id="CHEBI:29035"/>
        <label>1</label>
    </ligand>
</feature>
<feature type="binding site" evidence="10">
    <location>
        <position position="167"/>
    </location>
    <ligand>
        <name>substrate</name>
    </ligand>
</feature>
<dbReference type="GO" id="GO:0009245">
    <property type="term" value="P:lipid A biosynthetic process"/>
    <property type="evidence" value="ECO:0007669"/>
    <property type="project" value="UniProtKB-UniRule"/>
</dbReference>
<dbReference type="EC" id="3.6.1.54" evidence="10"/>
<dbReference type="HAMAP" id="MF_00575">
    <property type="entry name" value="LpxH"/>
    <property type="match status" value="1"/>
</dbReference>
<dbReference type="GO" id="GO:0030145">
    <property type="term" value="F:manganese ion binding"/>
    <property type="evidence" value="ECO:0007669"/>
    <property type="project" value="UniProtKB-UniRule"/>
</dbReference>
<evidence type="ECO:0000256" key="10">
    <source>
        <dbReference type="HAMAP-Rule" id="MF_00575"/>
    </source>
</evidence>
<feature type="binding site" evidence="10">
    <location>
        <position position="122"/>
    </location>
    <ligand>
        <name>substrate</name>
    </ligand>
</feature>
<keyword evidence="4 10" id="KW-0441">Lipid A biosynthesis</keyword>
<evidence type="ECO:0000256" key="7">
    <source>
        <dbReference type="ARBA" id="ARBA00023098"/>
    </source>
</evidence>
<evidence type="ECO:0000313" key="13">
    <source>
        <dbReference type="Proteomes" id="UP000094936"/>
    </source>
</evidence>
<sequence>MTTLFISDLHLSDEHPEITDCFLTFIEQEAPEADALYILGDLFEAWIGDDDEAPLHHKVKTGLKALTNKGIPVYFIHGNRDFLIGKRFAKETGIKLLPEHCVVNLYEKPVLIMHGDTLCTQDLAYQQYRQKVHNSFIQWLYLRLPLGIRRKIGERLRSGSKSHNAQKSQMIMDVEQATVLNVMADENVDLLIHGHTHRPDVHQVTVNGRRGQRIVLGDWYEQGSVLVVTSEGAELQNRRFSE</sequence>
<dbReference type="InterPro" id="IPR004843">
    <property type="entry name" value="Calcineurin-like_PHP"/>
</dbReference>
<accession>A0A1C3ERP2</accession>
<feature type="binding site" evidence="10">
    <location>
        <position position="197"/>
    </location>
    <ligand>
        <name>Mn(2+)</name>
        <dbReference type="ChEBI" id="CHEBI:29035"/>
        <label>1</label>
    </ligand>
</feature>
<dbReference type="GO" id="GO:0005737">
    <property type="term" value="C:cytoplasm"/>
    <property type="evidence" value="ECO:0007669"/>
    <property type="project" value="InterPro"/>
</dbReference>
<dbReference type="Gene3D" id="3.60.21.10">
    <property type="match status" value="1"/>
</dbReference>
<feature type="binding site" evidence="10">
    <location>
        <begin position="79"/>
        <end position="80"/>
    </location>
    <ligand>
        <name>substrate</name>
    </ligand>
</feature>
<comment type="similarity">
    <text evidence="10">Belongs to the LpxH family.</text>
</comment>
<dbReference type="UniPathway" id="UPA00359">
    <property type="reaction ID" value="UER00480"/>
</dbReference>
<keyword evidence="2 10" id="KW-0444">Lipid biosynthesis</keyword>
<comment type="catalytic activity">
    <reaction evidence="10">
        <text>UDP-2-N,3-O-bis[(3R)-3-hydroxytetradecanoyl]-alpha-D-glucosamine + H2O = 2-N,3-O-bis[(3R)-3-hydroxytetradecanoyl]-alpha-D-glucosaminyl 1-phosphate + UMP + 2 H(+)</text>
        <dbReference type="Rhea" id="RHEA:25213"/>
        <dbReference type="ChEBI" id="CHEBI:15377"/>
        <dbReference type="ChEBI" id="CHEBI:15378"/>
        <dbReference type="ChEBI" id="CHEBI:57865"/>
        <dbReference type="ChEBI" id="CHEBI:57957"/>
        <dbReference type="ChEBI" id="CHEBI:78847"/>
        <dbReference type="EC" id="3.6.1.54"/>
    </reaction>
</comment>
<evidence type="ECO:0000256" key="5">
    <source>
        <dbReference type="ARBA" id="ARBA00022723"/>
    </source>
</evidence>
<evidence type="ECO:0000259" key="11">
    <source>
        <dbReference type="Pfam" id="PF00149"/>
    </source>
</evidence>
<dbReference type="Pfam" id="PF00149">
    <property type="entry name" value="Metallophos"/>
    <property type="match status" value="1"/>
</dbReference>
<evidence type="ECO:0000256" key="4">
    <source>
        <dbReference type="ARBA" id="ARBA00022556"/>
    </source>
</evidence>
<dbReference type="STRING" id="1080227.A8L45_02495"/>
<evidence type="ECO:0000256" key="1">
    <source>
        <dbReference type="ARBA" id="ARBA00022475"/>
    </source>
</evidence>
<comment type="cofactor">
    <cofactor evidence="10">
        <name>Mn(2+)</name>
        <dbReference type="ChEBI" id="CHEBI:29035"/>
    </cofactor>
    <text evidence="10">Binds 2 Mn(2+) ions per subunit in a binuclear metal center.</text>
</comment>
<feature type="binding site" evidence="10">
    <location>
        <position position="160"/>
    </location>
    <ligand>
        <name>substrate</name>
    </ligand>
</feature>
<name>A0A1C3ERP2_9GAMM</name>
<evidence type="ECO:0000256" key="9">
    <source>
        <dbReference type="ARBA" id="ARBA00023211"/>
    </source>
</evidence>
<feature type="binding site" evidence="10">
    <location>
        <position position="195"/>
    </location>
    <ligand>
        <name>substrate</name>
    </ligand>
</feature>
<feature type="binding site" evidence="10">
    <location>
        <position position="114"/>
    </location>
    <ligand>
        <name>Mn(2+)</name>
        <dbReference type="ChEBI" id="CHEBI:29035"/>
        <label>2</label>
    </ligand>
</feature>
<dbReference type="EMBL" id="LYBM01000002">
    <property type="protein sequence ID" value="ODA35922.1"/>
    <property type="molecule type" value="Genomic_DNA"/>
</dbReference>
<dbReference type="InterPro" id="IPR043461">
    <property type="entry name" value="LpxH-like"/>
</dbReference>
<comment type="caution">
    <text evidence="12">The sequence shown here is derived from an EMBL/GenBank/DDBJ whole genome shotgun (WGS) entry which is preliminary data.</text>
</comment>
<dbReference type="GO" id="GO:0008758">
    <property type="term" value="F:UDP-2,3-diacylglucosamine hydrolase activity"/>
    <property type="evidence" value="ECO:0007669"/>
    <property type="project" value="UniProtKB-UniRule"/>
</dbReference>
<feature type="domain" description="Calcineurin-like phosphoesterase" evidence="11">
    <location>
        <begin position="1"/>
        <end position="199"/>
    </location>
</feature>
<evidence type="ECO:0000256" key="6">
    <source>
        <dbReference type="ARBA" id="ARBA00022801"/>
    </source>
</evidence>
<reference evidence="12 13" key="1">
    <citation type="submission" date="2016-05" db="EMBL/GenBank/DDBJ databases">
        <title>Genomic Taxonomy of the Vibrionaceae.</title>
        <authorList>
            <person name="Gomez-Gil B."/>
            <person name="Enciso-Ibarra J."/>
        </authorList>
    </citation>
    <scope>NUCLEOTIDE SEQUENCE [LARGE SCALE GENOMIC DNA]</scope>
    <source>
        <strain evidence="12 13">CAIM 1920</strain>
    </source>
</reference>
<proteinExistence type="inferred from homology"/>
<gene>
    <name evidence="10" type="primary">lpxH</name>
    <name evidence="12" type="ORF">A8L45_02495</name>
</gene>
<dbReference type="PANTHER" id="PTHR34990:SF1">
    <property type="entry name" value="UDP-2,3-DIACYLGLUCOSAMINE HYDROLASE"/>
    <property type="match status" value="1"/>
</dbReference>
<keyword evidence="3 10" id="KW-0997">Cell inner membrane</keyword>
<dbReference type="InterPro" id="IPR029052">
    <property type="entry name" value="Metallo-depent_PP-like"/>
</dbReference>
<evidence type="ECO:0000313" key="12">
    <source>
        <dbReference type="EMBL" id="ODA35922.1"/>
    </source>
</evidence>
<feature type="binding site" evidence="10">
    <location>
        <position position="41"/>
    </location>
    <ligand>
        <name>Mn(2+)</name>
        <dbReference type="ChEBI" id="CHEBI:29035"/>
        <label>1</label>
    </ligand>
</feature>
<feature type="binding site" evidence="10">
    <location>
        <position position="195"/>
    </location>
    <ligand>
        <name>Mn(2+)</name>
        <dbReference type="ChEBI" id="CHEBI:29035"/>
        <label>2</label>
    </ligand>
</feature>
<dbReference type="CDD" id="cd07398">
    <property type="entry name" value="MPP_YbbF-LpxH"/>
    <property type="match status" value="1"/>
</dbReference>
<keyword evidence="6 10" id="KW-0378">Hydrolase</keyword>
<keyword evidence="1 10" id="KW-1003">Cell membrane</keyword>
<keyword evidence="8 10" id="KW-0472">Membrane</keyword>
<comment type="function">
    <text evidence="10">Hydrolyzes the pyrophosphate bond of UDP-2,3-diacylglucosamine to yield 2,3-diacylglucosamine 1-phosphate (lipid X) and UMP by catalyzing the attack of water at the alpha-P atom. Involved in the biosynthesis of lipid A, a phosphorylated glycolipid that anchors the lipopolysaccharide to the outer membrane of the cell.</text>
</comment>
<dbReference type="PANTHER" id="PTHR34990">
    <property type="entry name" value="UDP-2,3-DIACYLGLUCOSAMINE HYDROLASE-RELATED"/>
    <property type="match status" value="1"/>
</dbReference>
<dbReference type="Proteomes" id="UP000094936">
    <property type="component" value="Unassembled WGS sequence"/>
</dbReference>
<keyword evidence="7 10" id="KW-0443">Lipid metabolism</keyword>
<keyword evidence="9 10" id="KW-0464">Manganese</keyword>
<evidence type="ECO:0000256" key="2">
    <source>
        <dbReference type="ARBA" id="ARBA00022516"/>
    </source>
</evidence>
<evidence type="ECO:0000256" key="8">
    <source>
        <dbReference type="ARBA" id="ARBA00023136"/>
    </source>
</evidence>
<comment type="subcellular location">
    <subcellularLocation>
        <location evidence="10">Cell inner membrane</location>
        <topology evidence="10">Peripheral membrane protein</topology>
        <orientation evidence="10">Cytoplasmic side</orientation>
    </subcellularLocation>
</comment>
<dbReference type="InterPro" id="IPR010138">
    <property type="entry name" value="UDP-diacylglucosamine_Hdrlase"/>
</dbReference>
<comment type="pathway">
    <text evidence="10">Glycolipid biosynthesis; lipid IV(A) biosynthesis; lipid IV(A) from (3R)-3-hydroxytetradecanoyl-[acyl-carrier-protein] and UDP-N-acetyl-alpha-D-glucosamine: step 4/6.</text>
</comment>
<feature type="binding site" evidence="10">
    <location>
        <position position="79"/>
    </location>
    <ligand>
        <name>Mn(2+)</name>
        <dbReference type="ChEBI" id="CHEBI:29035"/>
        <label>2</label>
    </ligand>
</feature>
<dbReference type="AlphaFoldDB" id="A0A1C3ERP2"/>
<organism evidence="12 13">
    <name type="scientific">Veronia pacifica</name>
    <dbReference type="NCBI Taxonomy" id="1080227"/>
    <lineage>
        <taxon>Bacteria</taxon>
        <taxon>Pseudomonadati</taxon>
        <taxon>Pseudomonadota</taxon>
        <taxon>Gammaproteobacteria</taxon>
        <taxon>Vibrionales</taxon>
        <taxon>Vibrionaceae</taxon>
        <taxon>Veronia</taxon>
    </lineage>
</organism>
<feature type="binding site" evidence="10">
    <location>
        <position position="8"/>
    </location>
    <ligand>
        <name>Mn(2+)</name>
        <dbReference type="ChEBI" id="CHEBI:29035"/>
        <label>1</label>
    </ligand>
</feature>
<feature type="binding site" evidence="10">
    <location>
        <position position="164"/>
    </location>
    <ligand>
        <name>substrate</name>
    </ligand>
</feature>
<keyword evidence="13" id="KW-1185">Reference proteome</keyword>
<dbReference type="RefSeq" id="WP_068898871.1">
    <property type="nucleotide sequence ID" value="NZ_JBHUIF010000032.1"/>
</dbReference>
<evidence type="ECO:0000256" key="3">
    <source>
        <dbReference type="ARBA" id="ARBA00022519"/>
    </source>
</evidence>
<dbReference type="SUPFAM" id="SSF56300">
    <property type="entry name" value="Metallo-dependent phosphatases"/>
    <property type="match status" value="1"/>
</dbReference>
<dbReference type="NCBIfam" id="NF003743">
    <property type="entry name" value="PRK05340.1"/>
    <property type="match status" value="1"/>
</dbReference>
<dbReference type="GO" id="GO:0019897">
    <property type="term" value="C:extrinsic component of plasma membrane"/>
    <property type="evidence" value="ECO:0007669"/>
    <property type="project" value="UniProtKB-UniRule"/>
</dbReference>
<keyword evidence="5 10" id="KW-0479">Metal-binding</keyword>
<dbReference type="OrthoDB" id="9783283at2"/>
<protein>
    <recommendedName>
        <fullName evidence="10">UDP-2,3-diacylglucosamine hydrolase</fullName>
        <ecNumber evidence="10">3.6.1.54</ecNumber>
    </recommendedName>
    <alternativeName>
        <fullName evidence="10">UDP-2,3-diacylglucosamine diphosphatase</fullName>
    </alternativeName>
</protein>
<dbReference type="NCBIfam" id="TIGR01854">
    <property type="entry name" value="lipid_A_lpxH"/>
    <property type="match status" value="1"/>
</dbReference>